<dbReference type="EMBL" id="JADEYR010000008">
    <property type="protein sequence ID" value="MBE9404282.1"/>
    <property type="molecule type" value="Genomic_DNA"/>
</dbReference>
<dbReference type="SUPFAM" id="SSF51735">
    <property type="entry name" value="NAD(P)-binding Rossmann-fold domains"/>
    <property type="match status" value="1"/>
</dbReference>
<evidence type="ECO:0000259" key="6">
    <source>
        <dbReference type="Pfam" id="PF02826"/>
    </source>
</evidence>
<evidence type="ECO:0000256" key="2">
    <source>
        <dbReference type="ARBA" id="ARBA00023002"/>
    </source>
</evidence>
<evidence type="ECO:0000256" key="3">
    <source>
        <dbReference type="ARBA" id="ARBA00023027"/>
    </source>
</evidence>
<comment type="caution">
    <text evidence="7">The sequence shown here is derived from an EMBL/GenBank/DDBJ whole genome shotgun (WGS) entry which is preliminary data.</text>
</comment>
<comment type="similarity">
    <text evidence="1 4">Belongs to the D-isomer specific 2-hydroxyacid dehydrogenase family.</text>
</comment>
<dbReference type="InterPro" id="IPR050857">
    <property type="entry name" value="D-2-hydroxyacid_DH"/>
</dbReference>
<dbReference type="CDD" id="cd12173">
    <property type="entry name" value="PGDH_4"/>
    <property type="match status" value="1"/>
</dbReference>
<keyword evidence="8" id="KW-1185">Reference proteome</keyword>
<protein>
    <submittedName>
        <fullName evidence="7">Hydroxyacid dehydrogenase</fullName>
    </submittedName>
</protein>
<evidence type="ECO:0000259" key="5">
    <source>
        <dbReference type="Pfam" id="PF00389"/>
    </source>
</evidence>
<dbReference type="Proteomes" id="UP000644727">
    <property type="component" value="Unassembled WGS sequence"/>
</dbReference>
<dbReference type="InterPro" id="IPR036291">
    <property type="entry name" value="NAD(P)-bd_dom_sf"/>
</dbReference>
<dbReference type="PANTHER" id="PTHR42789">
    <property type="entry name" value="D-ISOMER SPECIFIC 2-HYDROXYACID DEHYDROGENASE FAMILY PROTEIN (AFU_ORTHOLOGUE AFUA_6G10090)"/>
    <property type="match status" value="1"/>
</dbReference>
<dbReference type="InterPro" id="IPR006139">
    <property type="entry name" value="D-isomer_2_OHA_DH_cat_dom"/>
</dbReference>
<dbReference type="SUPFAM" id="SSF52283">
    <property type="entry name" value="Formate/glycerate dehydrogenase catalytic domain-like"/>
    <property type="match status" value="1"/>
</dbReference>
<gene>
    <name evidence="7" type="ORF">IOE58_08825</name>
</gene>
<reference evidence="7 8" key="1">
    <citation type="submission" date="2020-10" db="EMBL/GenBank/DDBJ databases">
        <title>Draft genome and description of Brachybacterium epidermidis sp nov.</title>
        <authorList>
            <person name="Boxberger M."/>
            <person name="La Scola B."/>
        </authorList>
    </citation>
    <scope>NUCLEOTIDE SEQUENCE [LARGE SCALE GENOMIC DNA]</scope>
    <source>
        <strain evidence="7 8">Marseille-Q2903</strain>
    </source>
</reference>
<sequence length="324" mass="33893">MAEIYVPEPIHPSVLEDMERRHVVHRGFGPQAVPYESVAERIEAVMPRSEPFRADRIAASPVLRVIARHGVGVDTVDVDAATAAGVQVTYVPAGNTNAVAEHVFALGLALRRHIATAHREVSDTGWPREKSHLVGEELSGATLGIIGYGNIGRRVAAIASAFGMRVLVSDPYLPAEGAEGDARTVGLDTLLLESQLISMHVPLTDSTRNLIGAEELERMRTDAVLVNTSRAGLVDERALVEALDAGTIAGAALDVLAAESASGPVEVGGRPPAEVPHLLVTPHIAGQTAQSLAAVGATALSDIEAVLAGRTPAHPVNEPTTPEA</sequence>
<feature type="domain" description="D-isomer specific 2-hydroxyacid dehydrogenase catalytic" evidence="5">
    <location>
        <begin position="37"/>
        <end position="317"/>
    </location>
</feature>
<keyword evidence="2 4" id="KW-0560">Oxidoreductase</keyword>
<proteinExistence type="inferred from homology"/>
<organism evidence="7 8">
    <name type="scientific">Brachybacterium epidermidis</name>
    <dbReference type="NCBI Taxonomy" id="2781983"/>
    <lineage>
        <taxon>Bacteria</taxon>
        <taxon>Bacillati</taxon>
        <taxon>Actinomycetota</taxon>
        <taxon>Actinomycetes</taxon>
        <taxon>Micrococcales</taxon>
        <taxon>Dermabacteraceae</taxon>
        <taxon>Brachybacterium</taxon>
    </lineage>
</organism>
<feature type="domain" description="D-isomer specific 2-hydroxyacid dehydrogenase NAD-binding" evidence="6">
    <location>
        <begin position="105"/>
        <end position="285"/>
    </location>
</feature>
<dbReference type="Pfam" id="PF02826">
    <property type="entry name" value="2-Hacid_dh_C"/>
    <property type="match status" value="1"/>
</dbReference>
<keyword evidence="3" id="KW-0520">NAD</keyword>
<dbReference type="Pfam" id="PF00389">
    <property type="entry name" value="2-Hacid_dh"/>
    <property type="match status" value="1"/>
</dbReference>
<dbReference type="InterPro" id="IPR006140">
    <property type="entry name" value="D-isomer_DH_NAD-bd"/>
</dbReference>
<evidence type="ECO:0000313" key="8">
    <source>
        <dbReference type="Proteomes" id="UP000644727"/>
    </source>
</evidence>
<dbReference type="RefSeq" id="WP_193866028.1">
    <property type="nucleotide sequence ID" value="NZ_JADEYR010000008.1"/>
</dbReference>
<accession>A0ABR9W1H2</accession>
<evidence type="ECO:0000256" key="4">
    <source>
        <dbReference type="RuleBase" id="RU003719"/>
    </source>
</evidence>
<evidence type="ECO:0000256" key="1">
    <source>
        <dbReference type="ARBA" id="ARBA00005854"/>
    </source>
</evidence>
<dbReference type="PANTHER" id="PTHR42789:SF1">
    <property type="entry name" value="D-ISOMER SPECIFIC 2-HYDROXYACID DEHYDROGENASE FAMILY PROTEIN (AFU_ORTHOLOGUE AFUA_6G10090)"/>
    <property type="match status" value="1"/>
</dbReference>
<evidence type="ECO:0000313" key="7">
    <source>
        <dbReference type="EMBL" id="MBE9404282.1"/>
    </source>
</evidence>
<dbReference type="Gene3D" id="3.40.50.720">
    <property type="entry name" value="NAD(P)-binding Rossmann-like Domain"/>
    <property type="match status" value="2"/>
</dbReference>
<name>A0ABR9W1H2_9MICO</name>